<feature type="compositionally biased region" description="Polar residues" evidence="1">
    <location>
        <begin position="224"/>
        <end position="240"/>
    </location>
</feature>
<reference evidence="2" key="1">
    <citation type="submission" date="2018-05" db="EMBL/GenBank/DDBJ databases">
        <title>Draft genome of Mucuna pruriens seed.</title>
        <authorList>
            <person name="Nnadi N.E."/>
            <person name="Vos R."/>
            <person name="Hasami M.H."/>
            <person name="Devisetty U.K."/>
            <person name="Aguiy J.C."/>
        </authorList>
    </citation>
    <scope>NUCLEOTIDE SEQUENCE [LARGE SCALE GENOMIC DNA]</scope>
    <source>
        <strain evidence="2">JCA_2017</strain>
    </source>
</reference>
<evidence type="ECO:0000256" key="1">
    <source>
        <dbReference type="SAM" id="MobiDB-lite"/>
    </source>
</evidence>
<feature type="non-terminal residue" evidence="2">
    <location>
        <position position="1"/>
    </location>
</feature>
<comment type="caution">
    <text evidence="2">The sequence shown here is derived from an EMBL/GenBank/DDBJ whole genome shotgun (WGS) entry which is preliminary data.</text>
</comment>
<accession>A0A371HZA4</accession>
<dbReference type="EMBL" id="QJKJ01001337">
    <property type="protein sequence ID" value="RDY08126.1"/>
    <property type="molecule type" value="Genomic_DNA"/>
</dbReference>
<protein>
    <submittedName>
        <fullName evidence="2">Uncharacterized protein</fullName>
    </submittedName>
</protein>
<gene>
    <name evidence="2" type="ORF">CR513_07688</name>
</gene>
<evidence type="ECO:0000313" key="2">
    <source>
        <dbReference type="EMBL" id="RDY08126.1"/>
    </source>
</evidence>
<keyword evidence="3" id="KW-1185">Reference proteome</keyword>
<name>A0A371HZA4_MUCPR</name>
<sequence>VHKVSCRELEDFLRHGVYRHLESDPCYLQSNRLEEFQEIFLKEVLLEDVHNYKANGIARAQVGKQDHESLRYLFRRWNKVGKHYNCVKIREQSTTRDTTSHQLSRNLPMILDKDNRARVVHYKSVDPMKDKKHKKCGQHGHIVCKCKDEIVIRFNCKKQGCIKMDHPNPKREPNSKEQIWIHGNVKVNLASHNDRRGRIAVFHRRWPGTEGLVHQSVSDTSQSSLATGCYSNPDPTSARSTRCHLKHRGNTEE</sequence>
<proteinExistence type="predicted"/>
<dbReference type="AlphaFoldDB" id="A0A371HZA4"/>
<dbReference type="Proteomes" id="UP000257109">
    <property type="component" value="Unassembled WGS sequence"/>
</dbReference>
<feature type="region of interest" description="Disordered" evidence="1">
    <location>
        <begin position="224"/>
        <end position="253"/>
    </location>
</feature>
<feature type="compositionally biased region" description="Basic residues" evidence="1">
    <location>
        <begin position="241"/>
        <end position="253"/>
    </location>
</feature>
<evidence type="ECO:0000313" key="3">
    <source>
        <dbReference type="Proteomes" id="UP000257109"/>
    </source>
</evidence>
<organism evidence="2 3">
    <name type="scientific">Mucuna pruriens</name>
    <name type="common">Velvet bean</name>
    <name type="synonym">Dolichos pruriens</name>
    <dbReference type="NCBI Taxonomy" id="157652"/>
    <lineage>
        <taxon>Eukaryota</taxon>
        <taxon>Viridiplantae</taxon>
        <taxon>Streptophyta</taxon>
        <taxon>Embryophyta</taxon>
        <taxon>Tracheophyta</taxon>
        <taxon>Spermatophyta</taxon>
        <taxon>Magnoliopsida</taxon>
        <taxon>eudicotyledons</taxon>
        <taxon>Gunneridae</taxon>
        <taxon>Pentapetalae</taxon>
        <taxon>rosids</taxon>
        <taxon>fabids</taxon>
        <taxon>Fabales</taxon>
        <taxon>Fabaceae</taxon>
        <taxon>Papilionoideae</taxon>
        <taxon>50 kb inversion clade</taxon>
        <taxon>NPAAA clade</taxon>
        <taxon>indigoferoid/millettioid clade</taxon>
        <taxon>Phaseoleae</taxon>
        <taxon>Mucuna</taxon>
    </lineage>
</organism>